<dbReference type="SUPFAM" id="SSF161098">
    <property type="entry name" value="MetI-like"/>
    <property type="match status" value="1"/>
</dbReference>
<reference evidence="9 10" key="1">
    <citation type="submission" date="2024-02" db="EMBL/GenBank/DDBJ databases">
        <authorList>
            <person name="Saticioglu I.B."/>
        </authorList>
    </citation>
    <scope>NUCLEOTIDE SEQUENCE [LARGE SCALE GENOMIC DNA]</scope>
    <source>
        <strain evidence="9 10">Mu-86</strain>
    </source>
</reference>
<dbReference type="InterPro" id="IPR000515">
    <property type="entry name" value="MetI-like"/>
</dbReference>
<feature type="transmembrane region" description="Helical" evidence="7">
    <location>
        <begin position="35"/>
        <end position="54"/>
    </location>
</feature>
<keyword evidence="2 7" id="KW-0813">Transport</keyword>
<evidence type="ECO:0000256" key="7">
    <source>
        <dbReference type="RuleBase" id="RU363032"/>
    </source>
</evidence>
<feature type="transmembrane region" description="Helical" evidence="7">
    <location>
        <begin position="154"/>
        <end position="175"/>
    </location>
</feature>
<dbReference type="PANTHER" id="PTHR30193:SF37">
    <property type="entry name" value="INNER MEMBRANE ABC TRANSPORTER PERMEASE PROTEIN YCJO"/>
    <property type="match status" value="1"/>
</dbReference>
<dbReference type="CDD" id="cd06261">
    <property type="entry name" value="TM_PBP2"/>
    <property type="match status" value="1"/>
</dbReference>
<feature type="transmembrane region" description="Helical" evidence="7">
    <location>
        <begin position="287"/>
        <end position="307"/>
    </location>
</feature>
<gene>
    <name evidence="9" type="ORF">WDU96_03430</name>
</gene>
<dbReference type="InterPro" id="IPR051393">
    <property type="entry name" value="ABC_transporter_permease"/>
</dbReference>
<keyword evidence="4 7" id="KW-0812">Transmembrane</keyword>
<comment type="caution">
    <text evidence="9">The sequence shown here is derived from an EMBL/GenBank/DDBJ whole genome shotgun (WGS) entry which is preliminary data.</text>
</comment>
<comment type="subcellular location">
    <subcellularLocation>
        <location evidence="1 7">Cell membrane</location>
        <topology evidence="1 7">Multi-pass membrane protein</topology>
    </subcellularLocation>
</comment>
<evidence type="ECO:0000256" key="1">
    <source>
        <dbReference type="ARBA" id="ARBA00004651"/>
    </source>
</evidence>
<dbReference type="InterPro" id="IPR035906">
    <property type="entry name" value="MetI-like_sf"/>
</dbReference>
<dbReference type="RefSeq" id="WP_337337084.1">
    <property type="nucleotide sequence ID" value="NZ_JBBDGL010000001.1"/>
</dbReference>
<name>A0ABU8LQW3_9MICO</name>
<keyword evidence="6 7" id="KW-0472">Membrane</keyword>
<accession>A0ABU8LQW3</accession>
<feature type="transmembrane region" description="Helical" evidence="7">
    <location>
        <begin position="128"/>
        <end position="148"/>
    </location>
</feature>
<evidence type="ECO:0000256" key="4">
    <source>
        <dbReference type="ARBA" id="ARBA00022692"/>
    </source>
</evidence>
<evidence type="ECO:0000313" key="9">
    <source>
        <dbReference type="EMBL" id="MEJ1154650.1"/>
    </source>
</evidence>
<evidence type="ECO:0000313" key="10">
    <source>
        <dbReference type="Proteomes" id="UP001368654"/>
    </source>
</evidence>
<dbReference type="SUPFAM" id="SSF160964">
    <property type="entry name" value="MalF N-terminal region-like"/>
    <property type="match status" value="1"/>
</dbReference>
<keyword evidence="3" id="KW-1003">Cell membrane</keyword>
<dbReference type="PROSITE" id="PS50928">
    <property type="entry name" value="ABC_TM1"/>
    <property type="match status" value="1"/>
</dbReference>
<proteinExistence type="inferred from homology"/>
<dbReference type="Gene3D" id="1.10.3720.10">
    <property type="entry name" value="MetI-like"/>
    <property type="match status" value="1"/>
</dbReference>
<evidence type="ECO:0000256" key="2">
    <source>
        <dbReference type="ARBA" id="ARBA00022448"/>
    </source>
</evidence>
<dbReference type="Pfam" id="PF00528">
    <property type="entry name" value="BPD_transp_1"/>
    <property type="match status" value="1"/>
</dbReference>
<evidence type="ECO:0000259" key="8">
    <source>
        <dbReference type="PROSITE" id="PS50928"/>
    </source>
</evidence>
<dbReference type="PANTHER" id="PTHR30193">
    <property type="entry name" value="ABC TRANSPORTER PERMEASE PROTEIN"/>
    <property type="match status" value="1"/>
</dbReference>
<evidence type="ECO:0000256" key="3">
    <source>
        <dbReference type="ARBA" id="ARBA00022475"/>
    </source>
</evidence>
<sequence>MAQLTPIVQRRPPAGAKKRRRGAAVYEHKGSHPGWFLIPAFVFIALFYLIPALYNFVLPFTNWSAYSSTLEYKGVDAFTRVVEDGTLFTDLRITLVYALMVAFFQNAFGLGLALLLEKNTRLNRGLRALFFIPVLMSALAVGYMFQAILKPDGVLNQILGFFAGAEVSIAWLGNIDWSIVVVAMVQGWKWMGLAMLIYLAGLISINPDLLEAARIDGATGFKLFRHIKVPLLAPAFTFNIATSLLGAMNGFEVVKATTDGGPGRTTEVLNIYIFNTFGQGLFNQASAMSLVLFLVVLALAFPLIAFLRSRERAMD</sequence>
<comment type="similarity">
    <text evidence="7">Belongs to the binding-protein-dependent transport system permease family.</text>
</comment>
<evidence type="ECO:0000256" key="6">
    <source>
        <dbReference type="ARBA" id="ARBA00023136"/>
    </source>
</evidence>
<dbReference type="Proteomes" id="UP001368654">
    <property type="component" value="Unassembled WGS sequence"/>
</dbReference>
<evidence type="ECO:0000256" key="5">
    <source>
        <dbReference type="ARBA" id="ARBA00022989"/>
    </source>
</evidence>
<keyword evidence="5 7" id="KW-1133">Transmembrane helix</keyword>
<organism evidence="9 10">
    <name type="scientific">Microbacterium marmarense</name>
    <dbReference type="NCBI Taxonomy" id="3122051"/>
    <lineage>
        <taxon>Bacteria</taxon>
        <taxon>Bacillati</taxon>
        <taxon>Actinomycetota</taxon>
        <taxon>Actinomycetes</taxon>
        <taxon>Micrococcales</taxon>
        <taxon>Microbacteriaceae</taxon>
        <taxon>Microbacterium</taxon>
    </lineage>
</organism>
<feature type="transmembrane region" description="Helical" evidence="7">
    <location>
        <begin position="95"/>
        <end position="116"/>
    </location>
</feature>
<dbReference type="EMBL" id="JBBDGL010000001">
    <property type="protein sequence ID" value="MEJ1154650.1"/>
    <property type="molecule type" value="Genomic_DNA"/>
</dbReference>
<feature type="domain" description="ABC transmembrane type-1" evidence="8">
    <location>
        <begin position="91"/>
        <end position="303"/>
    </location>
</feature>
<keyword evidence="10" id="KW-1185">Reference proteome</keyword>
<protein>
    <submittedName>
        <fullName evidence="9">Sugar ABC transporter permease</fullName>
    </submittedName>
</protein>